<dbReference type="Proteomes" id="UP000092420">
    <property type="component" value="Unassembled WGS sequence"/>
</dbReference>
<evidence type="ECO:0000313" key="2">
    <source>
        <dbReference type="Proteomes" id="UP000092420"/>
    </source>
</evidence>
<gene>
    <name evidence="1" type="ORF">AN188_00240</name>
</gene>
<reference evidence="1 2" key="1">
    <citation type="journal article" date="2016" name="ISME J.">
        <title>Chasing the elusive Euryarchaeota class WSA2: genomes reveal a uniquely fastidious methyl-reducing methanogen.</title>
        <authorList>
            <person name="Nobu M.K."/>
            <person name="Narihiro T."/>
            <person name="Kuroda K."/>
            <person name="Mei R."/>
            <person name="Liu W.T."/>
        </authorList>
    </citation>
    <scope>NUCLEOTIDE SEQUENCE [LARGE SCALE GENOMIC DNA]</scope>
    <source>
        <strain evidence="1">ADurb1013_Bin02101</strain>
    </source>
</reference>
<dbReference type="AlphaFoldDB" id="A0A150JIP1"/>
<protein>
    <submittedName>
        <fullName evidence="1">Uncharacterized protein</fullName>
    </submittedName>
</protein>
<accession>A0A150JIP1</accession>
<evidence type="ECO:0000313" key="1">
    <source>
        <dbReference type="EMBL" id="KYC55257.1"/>
    </source>
</evidence>
<accession>A0A150JDD3</accession>
<comment type="caution">
    <text evidence="1">The sequence shown here is derived from an EMBL/GenBank/DDBJ whole genome shotgun (WGS) entry which is preliminary data.</text>
</comment>
<organism evidence="1 2">
    <name type="scientific">Candidatus Methanofastidiosum methylothiophilum</name>
    <dbReference type="NCBI Taxonomy" id="1705564"/>
    <lineage>
        <taxon>Archaea</taxon>
        <taxon>Methanobacteriati</taxon>
        <taxon>Methanobacteriota</taxon>
        <taxon>Stenosarchaea group</taxon>
        <taxon>Candidatus Methanofastidiosia</taxon>
        <taxon>Candidatus Methanofastidiosales</taxon>
        <taxon>Candidatus Methanofastidiosaceae</taxon>
        <taxon>Candidatus Methanofastidiosum</taxon>
    </lineage>
</organism>
<name>A0A150JIP1_9EURY</name>
<proteinExistence type="predicted"/>
<sequence>MGEDELLQQIKQEVLKELKEWAIGEIREMVGKKAA</sequence>
<dbReference type="EMBL" id="LNJB01000002">
    <property type="protein sequence ID" value="KYC55257.1"/>
    <property type="molecule type" value="Genomic_DNA"/>
</dbReference>